<gene>
    <name evidence="1" type="ORF">HPB47_009002</name>
</gene>
<comment type="caution">
    <text evidence="1">The sequence shown here is derived from an EMBL/GenBank/DDBJ whole genome shotgun (WGS) entry which is preliminary data.</text>
</comment>
<dbReference type="Proteomes" id="UP000805193">
    <property type="component" value="Unassembled WGS sequence"/>
</dbReference>
<proteinExistence type="predicted"/>
<evidence type="ECO:0000313" key="2">
    <source>
        <dbReference type="Proteomes" id="UP000805193"/>
    </source>
</evidence>
<sequence length="102" mass="11428">MPPASPLSDNRAAAAIHREVSRGNEALVTFPRRKPDSSEKVSSSLHGTHRVVQKTSPVNYLVQLLKPPTDDRNPDVVHVTRMKLYSRHEHARRAQEARASQS</sequence>
<name>A0AC60P368_IXOPE</name>
<protein>
    <submittedName>
        <fullName evidence="1">Uncharacterized protein</fullName>
    </submittedName>
</protein>
<keyword evidence="2" id="KW-1185">Reference proteome</keyword>
<organism evidence="1 2">
    <name type="scientific">Ixodes persulcatus</name>
    <name type="common">Taiga tick</name>
    <dbReference type="NCBI Taxonomy" id="34615"/>
    <lineage>
        <taxon>Eukaryota</taxon>
        <taxon>Metazoa</taxon>
        <taxon>Ecdysozoa</taxon>
        <taxon>Arthropoda</taxon>
        <taxon>Chelicerata</taxon>
        <taxon>Arachnida</taxon>
        <taxon>Acari</taxon>
        <taxon>Parasitiformes</taxon>
        <taxon>Ixodida</taxon>
        <taxon>Ixodoidea</taxon>
        <taxon>Ixodidae</taxon>
        <taxon>Ixodinae</taxon>
        <taxon>Ixodes</taxon>
    </lineage>
</organism>
<evidence type="ECO:0000313" key="1">
    <source>
        <dbReference type="EMBL" id="KAG0413860.1"/>
    </source>
</evidence>
<dbReference type="EMBL" id="JABSTQ010011228">
    <property type="protein sequence ID" value="KAG0413860.1"/>
    <property type="molecule type" value="Genomic_DNA"/>
</dbReference>
<accession>A0AC60P368</accession>
<reference evidence="1 2" key="1">
    <citation type="journal article" date="2020" name="Cell">
        <title>Large-Scale Comparative Analyses of Tick Genomes Elucidate Their Genetic Diversity and Vector Capacities.</title>
        <authorList>
            <consortium name="Tick Genome and Microbiome Consortium (TIGMIC)"/>
            <person name="Jia N."/>
            <person name="Wang J."/>
            <person name="Shi W."/>
            <person name="Du L."/>
            <person name="Sun Y."/>
            <person name="Zhan W."/>
            <person name="Jiang J.F."/>
            <person name="Wang Q."/>
            <person name="Zhang B."/>
            <person name="Ji P."/>
            <person name="Bell-Sakyi L."/>
            <person name="Cui X.M."/>
            <person name="Yuan T.T."/>
            <person name="Jiang B.G."/>
            <person name="Yang W.F."/>
            <person name="Lam T.T."/>
            <person name="Chang Q.C."/>
            <person name="Ding S.J."/>
            <person name="Wang X.J."/>
            <person name="Zhu J.G."/>
            <person name="Ruan X.D."/>
            <person name="Zhao L."/>
            <person name="Wei J.T."/>
            <person name="Ye R.Z."/>
            <person name="Que T.C."/>
            <person name="Du C.H."/>
            <person name="Zhou Y.H."/>
            <person name="Cheng J.X."/>
            <person name="Dai P.F."/>
            <person name="Guo W.B."/>
            <person name="Han X.H."/>
            <person name="Huang E.J."/>
            <person name="Li L.F."/>
            <person name="Wei W."/>
            <person name="Gao Y.C."/>
            <person name="Liu J.Z."/>
            <person name="Shao H.Z."/>
            <person name="Wang X."/>
            <person name="Wang C.C."/>
            <person name="Yang T.C."/>
            <person name="Huo Q.B."/>
            <person name="Li W."/>
            <person name="Chen H.Y."/>
            <person name="Chen S.E."/>
            <person name="Zhou L.G."/>
            <person name="Ni X.B."/>
            <person name="Tian J.H."/>
            <person name="Sheng Y."/>
            <person name="Liu T."/>
            <person name="Pan Y.S."/>
            <person name="Xia L.Y."/>
            <person name="Li J."/>
            <person name="Zhao F."/>
            <person name="Cao W.C."/>
        </authorList>
    </citation>
    <scope>NUCLEOTIDE SEQUENCE [LARGE SCALE GENOMIC DNA]</scope>
    <source>
        <strain evidence="1">Iper-2018</strain>
    </source>
</reference>